<dbReference type="RefSeq" id="WP_038190009.1">
    <property type="nucleotide sequence ID" value="NZ_JRWP01000008.1"/>
</dbReference>
<dbReference type="InterPro" id="IPR052163">
    <property type="entry name" value="DGC-Regulatory_Protein"/>
</dbReference>
<organism evidence="4 5">
    <name type="scientific">Photobacterium sp. (strain ATCC 43367)</name>
    <dbReference type="NCBI Taxonomy" id="379097"/>
    <lineage>
        <taxon>Bacteria</taxon>
        <taxon>Pseudomonadati</taxon>
        <taxon>Pseudomonadota</taxon>
        <taxon>Gammaproteobacteria</taxon>
        <taxon>Vibrionales</taxon>
        <taxon>Vibrionaceae</taxon>
        <taxon>Vibrio</taxon>
        <taxon>Vibrio oreintalis group</taxon>
    </lineage>
</organism>
<dbReference type="PROSITE" id="PS50887">
    <property type="entry name" value="GGDEF"/>
    <property type="match status" value="1"/>
</dbReference>
<dbReference type="PANTHER" id="PTHR46663">
    <property type="entry name" value="DIGUANYLATE CYCLASE DGCT-RELATED"/>
    <property type="match status" value="1"/>
</dbReference>
<feature type="transmembrane region" description="Helical" evidence="1">
    <location>
        <begin position="135"/>
        <end position="157"/>
    </location>
</feature>
<dbReference type="AlphaFoldDB" id="A0A0A5JMV1"/>
<sequence>MKNLYSYVIKNYLLLTTIPFFIFGGLDIANDIYFTHNVENAQYQRVIAQQQTDSKRALLNFDLLEAELVATRISQLDYIVSVTLDSYQYGMKMAEIINSNSTRGVPLYYPIFDDQRQQIGQLIVVKDYSAYYTQVIYNVLPRAIGFLLILCAISLLFSRILTSALKKPFLDLQRFALQIASGDYQTPSKTDSSFVEITNIFRALETMRAKLKESISKLKLSEERYSRTYNLTQVCLFVVNVKHGKIVRSNQKFNQVLERIPQAVRQSALQHFIDELLTCASTESFRHSLDVGGKQRYFQINRSDIYNHEIECSALDITELVTAKQTLESQLVTDVLTQVPNRYRFNQLIWRVNNGELNTVTVLMIDLNGFKQINDTYGHAAGDYLLVEIAKRIKQQLKLSTQTVYRLGGDEFVVTVHDSITKDEVQDLAMRIQAACSQPVQYINKSYSVSLSIGVESFNSDIHLDLERCLNNADAAMYLAKTSKTGIVYASEHPENSF</sequence>
<name>A0A0A5JMV1_PHOS4</name>
<dbReference type="InterPro" id="IPR000160">
    <property type="entry name" value="GGDEF_dom"/>
</dbReference>
<dbReference type="Proteomes" id="UP000030451">
    <property type="component" value="Unassembled WGS sequence"/>
</dbReference>
<evidence type="ECO:0000313" key="5">
    <source>
        <dbReference type="Proteomes" id="UP000030451"/>
    </source>
</evidence>
<keyword evidence="1" id="KW-0472">Membrane</keyword>
<dbReference type="STRING" id="379097.SE23_02435"/>
<feature type="domain" description="HAMP" evidence="2">
    <location>
        <begin position="163"/>
        <end position="216"/>
    </location>
</feature>
<evidence type="ECO:0000259" key="3">
    <source>
        <dbReference type="PROSITE" id="PS50887"/>
    </source>
</evidence>
<dbReference type="SMART" id="SM00267">
    <property type="entry name" value="GGDEF"/>
    <property type="match status" value="1"/>
</dbReference>
<protein>
    <submittedName>
        <fullName evidence="4">Diguanylate cyclase</fullName>
    </submittedName>
</protein>
<dbReference type="SUPFAM" id="SSF55073">
    <property type="entry name" value="Nucleotide cyclase"/>
    <property type="match status" value="1"/>
</dbReference>
<dbReference type="InterPro" id="IPR003660">
    <property type="entry name" value="HAMP_dom"/>
</dbReference>
<dbReference type="PANTHER" id="PTHR46663:SF2">
    <property type="entry name" value="GGDEF DOMAIN-CONTAINING PROTEIN"/>
    <property type="match status" value="1"/>
</dbReference>
<gene>
    <name evidence="4" type="ORF">NM06_08385</name>
</gene>
<proteinExistence type="predicted"/>
<dbReference type="OrthoDB" id="5854492at2"/>
<dbReference type="GO" id="GO:0016020">
    <property type="term" value="C:membrane"/>
    <property type="evidence" value="ECO:0007669"/>
    <property type="project" value="InterPro"/>
</dbReference>
<keyword evidence="1" id="KW-0812">Transmembrane</keyword>
<dbReference type="Gene3D" id="6.10.340.10">
    <property type="match status" value="1"/>
</dbReference>
<keyword evidence="1" id="KW-1133">Transmembrane helix</keyword>
<evidence type="ECO:0000313" key="4">
    <source>
        <dbReference type="EMBL" id="KGY09268.1"/>
    </source>
</evidence>
<accession>A0A0A5JMV1</accession>
<dbReference type="Gene3D" id="3.30.70.270">
    <property type="match status" value="1"/>
</dbReference>
<dbReference type="InterPro" id="IPR029787">
    <property type="entry name" value="Nucleotide_cyclase"/>
</dbReference>
<dbReference type="PROSITE" id="PS50885">
    <property type="entry name" value="HAMP"/>
    <property type="match status" value="1"/>
</dbReference>
<dbReference type="InterPro" id="IPR043128">
    <property type="entry name" value="Rev_trsase/Diguanyl_cyclase"/>
</dbReference>
<evidence type="ECO:0000256" key="1">
    <source>
        <dbReference type="SAM" id="Phobius"/>
    </source>
</evidence>
<comment type="caution">
    <text evidence="4">The sequence shown here is derived from an EMBL/GenBank/DDBJ whole genome shotgun (WGS) entry which is preliminary data.</text>
</comment>
<feature type="transmembrane region" description="Helical" evidence="1">
    <location>
        <begin position="12"/>
        <end position="29"/>
    </location>
</feature>
<reference evidence="4 5" key="1">
    <citation type="submission" date="2014-10" db="EMBL/GenBank/DDBJ databases">
        <title>Genome sequencing of Vibrio sinaloensis T08.</title>
        <authorList>
            <person name="Chan K.-G."/>
            <person name="Mohamad N.I."/>
        </authorList>
    </citation>
    <scope>NUCLEOTIDE SEQUENCE [LARGE SCALE GENOMIC DNA]</scope>
    <source>
        <strain evidence="4 5">T08</strain>
    </source>
</reference>
<dbReference type="CDD" id="cd01949">
    <property type="entry name" value="GGDEF"/>
    <property type="match status" value="1"/>
</dbReference>
<dbReference type="NCBIfam" id="TIGR00254">
    <property type="entry name" value="GGDEF"/>
    <property type="match status" value="1"/>
</dbReference>
<evidence type="ECO:0000259" key="2">
    <source>
        <dbReference type="PROSITE" id="PS50885"/>
    </source>
</evidence>
<dbReference type="EMBL" id="JRWP01000008">
    <property type="protein sequence ID" value="KGY09268.1"/>
    <property type="molecule type" value="Genomic_DNA"/>
</dbReference>
<feature type="domain" description="GGDEF" evidence="3">
    <location>
        <begin position="358"/>
        <end position="492"/>
    </location>
</feature>
<dbReference type="Pfam" id="PF00990">
    <property type="entry name" value="GGDEF"/>
    <property type="match status" value="1"/>
</dbReference>
<dbReference type="GO" id="GO:0007165">
    <property type="term" value="P:signal transduction"/>
    <property type="evidence" value="ECO:0007669"/>
    <property type="project" value="InterPro"/>
</dbReference>